<dbReference type="Pfam" id="PF00290">
    <property type="entry name" value="Trp_syntA"/>
    <property type="match status" value="1"/>
</dbReference>
<dbReference type="InterPro" id="IPR011060">
    <property type="entry name" value="RibuloseP-bd_barrel"/>
</dbReference>
<evidence type="ECO:0000256" key="1">
    <source>
        <dbReference type="ARBA" id="ARBA00004733"/>
    </source>
</evidence>
<dbReference type="UniPathway" id="UPA00035">
    <property type="reaction ID" value="UER00044"/>
</dbReference>
<reference evidence="9" key="1">
    <citation type="submission" date="2020-05" db="EMBL/GenBank/DDBJ databases">
        <authorList>
            <person name="Chiriac C."/>
            <person name="Salcher M."/>
            <person name="Ghai R."/>
            <person name="Kavagutti S V."/>
        </authorList>
    </citation>
    <scope>NUCLEOTIDE SEQUENCE</scope>
</reference>
<evidence type="ECO:0000256" key="7">
    <source>
        <dbReference type="ARBA" id="ARBA00023239"/>
    </source>
</evidence>
<keyword evidence="5" id="KW-0822">Tryptophan biosynthesis</keyword>
<comment type="subunit">
    <text evidence="2">Tetramer of two alpha and two beta chains.</text>
</comment>
<evidence type="ECO:0000256" key="8">
    <source>
        <dbReference type="ARBA" id="ARBA00049047"/>
    </source>
</evidence>
<evidence type="ECO:0000313" key="9">
    <source>
        <dbReference type="EMBL" id="CAB4773178.1"/>
    </source>
</evidence>
<evidence type="ECO:0000256" key="4">
    <source>
        <dbReference type="ARBA" id="ARBA00022605"/>
    </source>
</evidence>
<dbReference type="PANTHER" id="PTHR43406:SF1">
    <property type="entry name" value="TRYPTOPHAN SYNTHASE ALPHA CHAIN, CHLOROPLASTIC"/>
    <property type="match status" value="1"/>
</dbReference>
<evidence type="ECO:0000256" key="3">
    <source>
        <dbReference type="ARBA" id="ARBA00012043"/>
    </source>
</evidence>
<keyword evidence="4" id="KW-0028">Amino-acid biosynthesis</keyword>
<comment type="catalytic activity">
    <reaction evidence="8">
        <text>(1S,2R)-1-C-(indol-3-yl)glycerol 3-phosphate + L-serine = D-glyceraldehyde 3-phosphate + L-tryptophan + H2O</text>
        <dbReference type="Rhea" id="RHEA:10532"/>
        <dbReference type="ChEBI" id="CHEBI:15377"/>
        <dbReference type="ChEBI" id="CHEBI:33384"/>
        <dbReference type="ChEBI" id="CHEBI:57912"/>
        <dbReference type="ChEBI" id="CHEBI:58866"/>
        <dbReference type="ChEBI" id="CHEBI:59776"/>
        <dbReference type="EC" id="4.2.1.20"/>
    </reaction>
</comment>
<organism evidence="9">
    <name type="scientific">freshwater metagenome</name>
    <dbReference type="NCBI Taxonomy" id="449393"/>
    <lineage>
        <taxon>unclassified sequences</taxon>
        <taxon>metagenomes</taxon>
        <taxon>ecological metagenomes</taxon>
    </lineage>
</organism>
<dbReference type="AlphaFoldDB" id="A0A6J6VQW5"/>
<evidence type="ECO:0000256" key="5">
    <source>
        <dbReference type="ARBA" id="ARBA00022822"/>
    </source>
</evidence>
<evidence type="ECO:0000256" key="2">
    <source>
        <dbReference type="ARBA" id="ARBA00011270"/>
    </source>
</evidence>
<dbReference type="EMBL" id="CAFAAB010000002">
    <property type="protein sequence ID" value="CAB4773178.1"/>
    <property type="molecule type" value="Genomic_DNA"/>
</dbReference>
<evidence type="ECO:0000256" key="6">
    <source>
        <dbReference type="ARBA" id="ARBA00023141"/>
    </source>
</evidence>
<dbReference type="NCBIfam" id="TIGR00262">
    <property type="entry name" value="trpA"/>
    <property type="match status" value="1"/>
</dbReference>
<dbReference type="PANTHER" id="PTHR43406">
    <property type="entry name" value="TRYPTOPHAN SYNTHASE, ALPHA CHAIN"/>
    <property type="match status" value="1"/>
</dbReference>
<dbReference type="Gene3D" id="3.20.20.70">
    <property type="entry name" value="Aldolase class I"/>
    <property type="match status" value="1"/>
</dbReference>
<comment type="pathway">
    <text evidence="1">Amino-acid biosynthesis; L-tryptophan biosynthesis; L-tryptophan from chorismate: step 5/5.</text>
</comment>
<name>A0A6J6VQW5_9ZZZZ</name>
<accession>A0A6J6VQW5</accession>
<dbReference type="InterPro" id="IPR013785">
    <property type="entry name" value="Aldolase_TIM"/>
</dbReference>
<gene>
    <name evidence="9" type="ORF">UFOPK2958_00035</name>
</gene>
<proteinExistence type="inferred from homology"/>
<keyword evidence="7" id="KW-0456">Lyase</keyword>
<dbReference type="EC" id="4.2.1.20" evidence="3"/>
<dbReference type="InterPro" id="IPR018204">
    <property type="entry name" value="Trp_synthase_alpha_AS"/>
</dbReference>
<dbReference type="CDD" id="cd04724">
    <property type="entry name" value="Tryptophan_synthase_alpha"/>
    <property type="match status" value="1"/>
</dbReference>
<dbReference type="GO" id="GO:0005829">
    <property type="term" value="C:cytosol"/>
    <property type="evidence" value="ECO:0007669"/>
    <property type="project" value="TreeGrafter"/>
</dbReference>
<dbReference type="InterPro" id="IPR002028">
    <property type="entry name" value="Trp_synthase_suA"/>
</dbReference>
<dbReference type="GO" id="GO:0004834">
    <property type="term" value="F:tryptophan synthase activity"/>
    <property type="evidence" value="ECO:0007669"/>
    <property type="project" value="UniProtKB-EC"/>
</dbReference>
<dbReference type="PROSITE" id="PS00167">
    <property type="entry name" value="TRP_SYNTHASE_ALPHA"/>
    <property type="match status" value="1"/>
</dbReference>
<protein>
    <recommendedName>
        <fullName evidence="3">tryptophan synthase</fullName>
        <ecNumber evidence="3">4.2.1.20</ecNumber>
    </recommendedName>
</protein>
<keyword evidence="6" id="KW-0057">Aromatic amino acid biosynthesis</keyword>
<sequence length="258" mass="27338">MTTLDVKLRAVRDSGRKALVPYFVGGLDDEWLECVKAAAFAGADAIEIGVPFSDPIMDGKVIQEASLRALGRGTTLTSVLEGLHTLDIEVPLIVMTYFNIFHHHGLERSASDLHQAGVLGTIVPDLSLEEIAPWRTVSNEFDVASILMTALSTPPERAMQLASETQGFAYAAARMAVTGVASDEGRGDLVVEKLRQTSTVPIYVGIGITTPEQAAAACTFADGAIVGSALVQRLLDGEGPVGVERFLSEMRSAINAVG</sequence>
<dbReference type="SUPFAM" id="SSF51366">
    <property type="entry name" value="Ribulose-phoshate binding barrel"/>
    <property type="match status" value="1"/>
</dbReference>
<dbReference type="HAMAP" id="MF_00131">
    <property type="entry name" value="Trp_synth_alpha"/>
    <property type="match status" value="1"/>
</dbReference>